<dbReference type="AlphaFoldDB" id="A0A2T5J898"/>
<proteinExistence type="predicted"/>
<sequence length="468" mass="52338">MHITFHGAARQVTGSKHLLTLTNGTNILLDCGMFQGLGDHTEDLNEHFGFNPKKVDMLVLSHAHIDHCGLIPRLVAEGFEGPIYCTPPTMDLARILMADSARIQEQDTEYSNKHRARKSLPLLKTLYTEEDAMNAMRQFKLVEYHQETEIAPGVTLYFTDAGHVVGSAAVHLTVHEDGQKTQITFSGDVGRYGDMILKSPQGFNQADYILLESTYGDSLHADIGPIEDALYEVIKHTCMVKKGKVIIPAFSVGRTQEILYALNALENQGRLPDLPYFVDSPLSEKATQILKDHPEVYNHNVNQVMKVDADPFAFKGLRFVQSTQESIALNNDPRPCVIISSSGMAEAGRVKHHIKNNIASKKNTILMVGYCEPNSLGGRLLRGEKHVHIFGEEYNVVAEVQSIKSMSAHGDYEDLIHFLQKQDPEKVKQIFLVHGEYEVQQNFAGKLKDAGFKHIHIPYQHEKFELGG</sequence>
<organism evidence="4 5">
    <name type="scientific">Mucilaginibacter yixingensis</name>
    <dbReference type="NCBI Taxonomy" id="1295612"/>
    <lineage>
        <taxon>Bacteria</taxon>
        <taxon>Pseudomonadati</taxon>
        <taxon>Bacteroidota</taxon>
        <taxon>Sphingobacteriia</taxon>
        <taxon>Sphingobacteriales</taxon>
        <taxon>Sphingobacteriaceae</taxon>
        <taxon>Mucilaginibacter</taxon>
    </lineage>
</organism>
<comment type="caution">
    <text evidence="4">The sequence shown here is derived from an EMBL/GenBank/DDBJ whole genome shotgun (WGS) entry which is preliminary data.</text>
</comment>
<dbReference type="Gene3D" id="3.40.50.10890">
    <property type="match status" value="1"/>
</dbReference>
<dbReference type="GO" id="GO:0016787">
    <property type="term" value="F:hydrolase activity"/>
    <property type="evidence" value="ECO:0007669"/>
    <property type="project" value="UniProtKB-KW"/>
</dbReference>
<dbReference type="Gene3D" id="3.60.15.10">
    <property type="entry name" value="Ribonuclease Z/Hydroxyacylglutathione hydrolase-like"/>
    <property type="match status" value="1"/>
</dbReference>
<dbReference type="Proteomes" id="UP000244168">
    <property type="component" value="Unassembled WGS sequence"/>
</dbReference>
<evidence type="ECO:0000259" key="3">
    <source>
        <dbReference type="SMART" id="SM01027"/>
    </source>
</evidence>
<dbReference type="InterPro" id="IPR011108">
    <property type="entry name" value="RMMBL"/>
</dbReference>
<dbReference type="EMBL" id="QAOQ01000005">
    <property type="protein sequence ID" value="PTQ95688.1"/>
    <property type="molecule type" value="Genomic_DNA"/>
</dbReference>
<keyword evidence="5" id="KW-1185">Reference proteome</keyword>
<dbReference type="PANTHER" id="PTHR11203">
    <property type="entry name" value="CLEAVAGE AND POLYADENYLATION SPECIFICITY FACTOR FAMILY MEMBER"/>
    <property type="match status" value="1"/>
</dbReference>
<evidence type="ECO:0000313" key="5">
    <source>
        <dbReference type="Proteomes" id="UP000244168"/>
    </source>
</evidence>
<dbReference type="InterPro" id="IPR001279">
    <property type="entry name" value="Metallo-B-lactamas"/>
</dbReference>
<dbReference type="Pfam" id="PF07521">
    <property type="entry name" value="RMMBL"/>
    <property type="match status" value="1"/>
</dbReference>
<dbReference type="GO" id="GO:0004521">
    <property type="term" value="F:RNA endonuclease activity"/>
    <property type="evidence" value="ECO:0007669"/>
    <property type="project" value="TreeGrafter"/>
</dbReference>
<dbReference type="SMART" id="SM00849">
    <property type="entry name" value="Lactamase_B"/>
    <property type="match status" value="1"/>
</dbReference>
<accession>A0A2T5J898</accession>
<keyword evidence="1" id="KW-0378">Hydrolase</keyword>
<dbReference type="SMART" id="SM01027">
    <property type="entry name" value="Beta-Casp"/>
    <property type="match status" value="1"/>
</dbReference>
<feature type="domain" description="Beta-Casp" evidence="3">
    <location>
        <begin position="255"/>
        <end position="380"/>
    </location>
</feature>
<feature type="domain" description="Metallo-beta-lactamase" evidence="2">
    <location>
        <begin position="13"/>
        <end position="227"/>
    </location>
</feature>
<dbReference type="InterPro" id="IPR050698">
    <property type="entry name" value="MBL"/>
</dbReference>
<gene>
    <name evidence="4" type="ORF">C8P68_105195</name>
</gene>
<dbReference type="SUPFAM" id="SSF56281">
    <property type="entry name" value="Metallo-hydrolase/oxidoreductase"/>
    <property type="match status" value="1"/>
</dbReference>
<reference evidence="4 5" key="1">
    <citation type="submission" date="2018-04" db="EMBL/GenBank/DDBJ databases">
        <title>Genomic Encyclopedia of Archaeal and Bacterial Type Strains, Phase II (KMG-II): from individual species to whole genera.</title>
        <authorList>
            <person name="Goeker M."/>
        </authorList>
    </citation>
    <scope>NUCLEOTIDE SEQUENCE [LARGE SCALE GENOMIC DNA]</scope>
    <source>
        <strain evidence="4 5">DSM 26809</strain>
    </source>
</reference>
<dbReference type="Pfam" id="PF10996">
    <property type="entry name" value="Beta-Casp"/>
    <property type="match status" value="1"/>
</dbReference>
<evidence type="ECO:0000313" key="4">
    <source>
        <dbReference type="EMBL" id="PTQ95688.1"/>
    </source>
</evidence>
<dbReference type="PANTHER" id="PTHR11203:SF37">
    <property type="entry name" value="INTEGRATOR COMPLEX SUBUNIT 11"/>
    <property type="match status" value="1"/>
</dbReference>
<dbReference type="CDD" id="cd16295">
    <property type="entry name" value="TTHA0252-CPSF-like_MBL-fold"/>
    <property type="match status" value="1"/>
</dbReference>
<evidence type="ECO:0000259" key="2">
    <source>
        <dbReference type="SMART" id="SM00849"/>
    </source>
</evidence>
<evidence type="ECO:0000256" key="1">
    <source>
        <dbReference type="ARBA" id="ARBA00022801"/>
    </source>
</evidence>
<dbReference type="InterPro" id="IPR022712">
    <property type="entry name" value="Beta_Casp"/>
</dbReference>
<dbReference type="RefSeq" id="WP_107829185.1">
    <property type="nucleotide sequence ID" value="NZ_CP160205.1"/>
</dbReference>
<dbReference type="InterPro" id="IPR036866">
    <property type="entry name" value="RibonucZ/Hydroxyglut_hydro"/>
</dbReference>
<protein>
    <submittedName>
        <fullName evidence="4">Metallo-beta-lactamase family protein</fullName>
    </submittedName>
</protein>
<dbReference type="Pfam" id="PF16661">
    <property type="entry name" value="Lactamase_B_6"/>
    <property type="match status" value="1"/>
</dbReference>
<dbReference type="OrthoDB" id="9803916at2"/>
<name>A0A2T5J898_9SPHI</name>